<dbReference type="Proteomes" id="UP000009325">
    <property type="component" value="Unassembled WGS sequence"/>
</dbReference>
<dbReference type="EMBL" id="CALZ01000113">
    <property type="protein sequence ID" value="CCK84093.1"/>
    <property type="molecule type" value="Genomic_DNA"/>
</dbReference>
<dbReference type="RefSeq" id="WP_009558284.1">
    <property type="nucleotide sequence ID" value="NZ_CALZ01000113.1"/>
</dbReference>
<evidence type="ECO:0000313" key="1">
    <source>
        <dbReference type="EMBL" id="CCK84093.1"/>
    </source>
</evidence>
<name>K0NSH7_9LACO</name>
<reference evidence="1 2" key="1">
    <citation type="submission" date="2012-08" db="EMBL/GenBank/DDBJ databases">
        <title>Draft Genome Sequences of Lactobacillus equicursoris CIP 110162T, isolated from thoroughbred racehorse feces and Lactobacillus sp. CRBIP 24.137 isolated from urine of human.</title>
        <authorList>
            <person name="Cousin S."/>
            <person name="Loux V."/>
            <person name="Ma L."/>
            <person name="Creno S."/>
            <person name="Clermont D."/>
            <person name="Bizet C."/>
            <person name="Bouchier C."/>
        </authorList>
    </citation>
    <scope>NUCLEOTIDE SEQUENCE [LARGE SCALE GENOMIC DNA]</scope>
    <source>
        <strain evidence="1 2">66c</strain>
    </source>
</reference>
<proteinExistence type="predicted"/>
<organism evidence="1 2">
    <name type="scientific">Lactobacillus equicursoris 66c</name>
    <dbReference type="NCBI Taxonomy" id="872326"/>
    <lineage>
        <taxon>Bacteria</taxon>
        <taxon>Bacillati</taxon>
        <taxon>Bacillota</taxon>
        <taxon>Bacilli</taxon>
        <taxon>Lactobacillales</taxon>
        <taxon>Lactobacillaceae</taxon>
        <taxon>Lactobacillus</taxon>
    </lineage>
</organism>
<comment type="caution">
    <text evidence="1">The sequence shown here is derived from an EMBL/GenBank/DDBJ whole genome shotgun (WGS) entry which is preliminary data.</text>
</comment>
<sequence>MAIYRIDNVEHSGIGQYGEVIWNFPEAYNDAKDGDVLEIQSNVIVDLSSYQPYYPNNFVANNNCDLLFNLGKRITIKGTTGSGILGFFYGEDTSVALKDIAIGSQGYGSLFVNSTFEFDNVSFIKTSEDGNPSVELQGSTGRINNCFFNKDYSMGSTEGLSVVNSKLEVIDTVFNSRIVLTNHANVTFNSCVQFVSGNNRCDFSGIESTVNFTKSTILEPENTEVGNKYFVDLEKCKFSMVDTVIKGSMYIG</sequence>
<gene>
    <name evidence="1" type="ORF">BN146_07555</name>
</gene>
<evidence type="ECO:0000313" key="2">
    <source>
        <dbReference type="Proteomes" id="UP000009325"/>
    </source>
</evidence>
<dbReference type="AlphaFoldDB" id="K0NSH7"/>
<protein>
    <submittedName>
        <fullName evidence="1">Uncharacterized protein</fullName>
    </submittedName>
</protein>
<accession>K0NSH7</accession>